<dbReference type="PANTHER" id="PTHR43481:SF4">
    <property type="entry name" value="GLYCEROL-1-PHOSPHATE PHOSPHOHYDROLASE 1-RELATED"/>
    <property type="match status" value="1"/>
</dbReference>
<dbReference type="PRINTS" id="PR00413">
    <property type="entry name" value="HADHALOGNASE"/>
</dbReference>
<dbReference type="Proteomes" id="UP001596220">
    <property type="component" value="Unassembled WGS sequence"/>
</dbReference>
<keyword evidence="2" id="KW-1185">Reference proteome</keyword>
<keyword evidence="1" id="KW-0378">Hydrolase</keyword>
<evidence type="ECO:0000313" key="2">
    <source>
        <dbReference type="Proteomes" id="UP001596220"/>
    </source>
</evidence>
<sequence>MPVLATPAWRLECAAVLFDMDGTLVDSSRCVDRTWRAWCARHGLDAEALFRVSHGRRNHETVALVAPHLDVAREVADLVRAEEACLDGIVPVPGAPELLAALPRDRWAVVTSAWRRLAGLRLRAAGLPEPGVLVTADDVAAGKPDPEGYLKAAADLGVEPERCVVLEDAPAGLAAARAAGMRAVAVRTTMGDGRLAARWSVDDLEALRYEED</sequence>
<dbReference type="SFLD" id="SFLDS00003">
    <property type="entry name" value="Haloacid_Dehalogenase"/>
    <property type="match status" value="1"/>
</dbReference>
<dbReference type="GO" id="GO:0016787">
    <property type="term" value="F:hydrolase activity"/>
    <property type="evidence" value="ECO:0007669"/>
    <property type="project" value="UniProtKB-KW"/>
</dbReference>
<evidence type="ECO:0000313" key="1">
    <source>
        <dbReference type="EMBL" id="MFC6087759.1"/>
    </source>
</evidence>
<dbReference type="InterPro" id="IPR051806">
    <property type="entry name" value="HAD-like_SPP"/>
</dbReference>
<protein>
    <submittedName>
        <fullName evidence="1">HAD-IA family hydrolase</fullName>
    </submittedName>
</protein>
<reference evidence="2" key="1">
    <citation type="journal article" date="2019" name="Int. J. Syst. Evol. Microbiol.">
        <title>The Global Catalogue of Microorganisms (GCM) 10K type strain sequencing project: providing services to taxonomists for standard genome sequencing and annotation.</title>
        <authorList>
            <consortium name="The Broad Institute Genomics Platform"/>
            <consortium name="The Broad Institute Genome Sequencing Center for Infectious Disease"/>
            <person name="Wu L."/>
            <person name="Ma J."/>
        </authorList>
    </citation>
    <scope>NUCLEOTIDE SEQUENCE [LARGE SCALE GENOMIC DNA]</scope>
    <source>
        <strain evidence="2">CGMCC 4.7246</strain>
    </source>
</reference>
<dbReference type="Pfam" id="PF00702">
    <property type="entry name" value="Hydrolase"/>
    <property type="match status" value="1"/>
</dbReference>
<comment type="caution">
    <text evidence="1">The sequence shown here is derived from an EMBL/GenBank/DDBJ whole genome shotgun (WGS) entry which is preliminary data.</text>
</comment>
<dbReference type="Gene3D" id="1.10.150.240">
    <property type="entry name" value="Putative phosphatase, domain 2"/>
    <property type="match status" value="1"/>
</dbReference>
<dbReference type="InterPro" id="IPR036412">
    <property type="entry name" value="HAD-like_sf"/>
</dbReference>
<dbReference type="InterPro" id="IPR006439">
    <property type="entry name" value="HAD-SF_hydro_IA"/>
</dbReference>
<dbReference type="InterPro" id="IPR023198">
    <property type="entry name" value="PGP-like_dom2"/>
</dbReference>
<name>A0ABW1NWP7_9PSEU</name>
<dbReference type="RefSeq" id="WP_380631659.1">
    <property type="nucleotide sequence ID" value="NZ_JBHSQO010000001.1"/>
</dbReference>
<dbReference type="SFLD" id="SFLDG01129">
    <property type="entry name" value="C1.5:_HAD__Beta-PGM__Phosphata"/>
    <property type="match status" value="1"/>
</dbReference>
<dbReference type="SUPFAM" id="SSF56784">
    <property type="entry name" value="HAD-like"/>
    <property type="match status" value="1"/>
</dbReference>
<dbReference type="NCBIfam" id="TIGR01509">
    <property type="entry name" value="HAD-SF-IA-v3"/>
    <property type="match status" value="1"/>
</dbReference>
<dbReference type="InterPro" id="IPR023214">
    <property type="entry name" value="HAD_sf"/>
</dbReference>
<dbReference type="PANTHER" id="PTHR43481">
    <property type="entry name" value="FRUCTOSE-1-PHOSPHATE PHOSPHATASE"/>
    <property type="match status" value="1"/>
</dbReference>
<accession>A0ABW1NWP7</accession>
<organism evidence="1 2">
    <name type="scientific">Saccharothrix lopnurensis</name>
    <dbReference type="NCBI Taxonomy" id="1670621"/>
    <lineage>
        <taxon>Bacteria</taxon>
        <taxon>Bacillati</taxon>
        <taxon>Actinomycetota</taxon>
        <taxon>Actinomycetes</taxon>
        <taxon>Pseudonocardiales</taxon>
        <taxon>Pseudonocardiaceae</taxon>
        <taxon>Saccharothrix</taxon>
    </lineage>
</organism>
<dbReference type="EMBL" id="JBHSQO010000001">
    <property type="protein sequence ID" value="MFC6087759.1"/>
    <property type="molecule type" value="Genomic_DNA"/>
</dbReference>
<gene>
    <name evidence="1" type="ORF">ACFP3R_00570</name>
</gene>
<proteinExistence type="predicted"/>
<dbReference type="Gene3D" id="3.40.50.1000">
    <property type="entry name" value="HAD superfamily/HAD-like"/>
    <property type="match status" value="1"/>
</dbReference>
<dbReference type="SFLD" id="SFLDG01135">
    <property type="entry name" value="C1.5.6:_HAD__Beta-PGM__Phospha"/>
    <property type="match status" value="1"/>
</dbReference>